<evidence type="ECO:0000313" key="1">
    <source>
        <dbReference type="EMBL" id="CAJ1003804.1"/>
    </source>
</evidence>
<gene>
    <name evidence="1" type="ORF">BSPP4475_15890</name>
</gene>
<dbReference type="Proteomes" id="UP001189619">
    <property type="component" value="Chromosome"/>
</dbReference>
<protein>
    <submittedName>
        <fullName evidence="1">Uncharacterized protein</fullName>
    </submittedName>
</protein>
<reference evidence="1" key="1">
    <citation type="submission" date="2023-07" db="EMBL/GenBank/DDBJ databases">
        <authorList>
            <person name="Ivanov I."/>
            <person name="Teneva D."/>
            <person name="Stoikov I."/>
        </authorList>
    </citation>
    <scope>NUCLEOTIDE SEQUENCE</scope>
    <source>
        <strain evidence="1">4475</strain>
    </source>
</reference>
<dbReference type="KEGG" id="bayd:BSPP4475_15890"/>
<sequence>MASADFCMFSAPSRRRLPTVVGVSCRPPRVRTVTFVPCTCPIYCCTPWLYGASPCSAGSPEYNSLKLGSCTSGQDFAAGFLQIPPHGGHPCLKLTVGTANPRSGLSPYSYRPCRAHRKGNPRFCRGFSYCLIKPRFTTNLPPLHVPRVLFREGHPVFFRRVGVVGSPVIQKTGRRLGNPQPLQHIHQSITA</sequence>
<organism evidence="1 2">
    <name type="scientific">Brevibacillus aydinogluensis</name>
    <dbReference type="NCBI Taxonomy" id="927786"/>
    <lineage>
        <taxon>Bacteria</taxon>
        <taxon>Bacillati</taxon>
        <taxon>Bacillota</taxon>
        <taxon>Bacilli</taxon>
        <taxon>Bacillales</taxon>
        <taxon>Paenibacillaceae</taxon>
        <taxon>Brevibacillus</taxon>
    </lineage>
</organism>
<evidence type="ECO:0000313" key="2">
    <source>
        <dbReference type="Proteomes" id="UP001189619"/>
    </source>
</evidence>
<proteinExistence type="predicted"/>
<dbReference type="EMBL" id="OY569118">
    <property type="protein sequence ID" value="CAJ1003804.1"/>
    <property type="molecule type" value="Genomic_DNA"/>
</dbReference>
<keyword evidence="2" id="KW-1185">Reference proteome</keyword>
<dbReference type="AlphaFoldDB" id="A0AA48RFH9"/>
<accession>A0AA48RFH9</accession>
<name>A0AA48RFH9_9BACL</name>